<name>A0AAT9LCS6_9FIRM</name>
<sequence length="80" mass="9134">MSVRDRILDGCDLETFIVCGGVEEGKRLGLRLMAELGFQDADVVFCEKGGPGVRIRLRGYVYRPSAEYRWDKEEPEDHEV</sequence>
<reference evidence="1" key="2">
    <citation type="journal article" date="2023" name="Biology">
        <title>Prokaryotic Life Associated with Coal-Fire Gas Vents Revealed by Metagenomics.</title>
        <authorList>
            <person name="Kadnikov V.V."/>
            <person name="Mardanov A.V."/>
            <person name="Beletsky A.V."/>
            <person name="Karnachuk O.V."/>
            <person name="Ravin N.V."/>
        </authorList>
    </citation>
    <scope>NUCLEOTIDE SEQUENCE</scope>
    <source>
        <strain evidence="1">Bu02</strain>
    </source>
</reference>
<dbReference type="KEGG" id="fcz:IMF26_02070"/>
<proteinExistence type="predicted"/>
<reference evidence="1" key="1">
    <citation type="submission" date="2020-10" db="EMBL/GenBank/DDBJ databases">
        <authorList>
            <person name="Kadnikov V."/>
            <person name="Beletsky A.V."/>
            <person name="Mardanov A.V."/>
            <person name="Karnachuk O.V."/>
            <person name="Ravin N.V."/>
        </authorList>
    </citation>
    <scope>NUCLEOTIDE SEQUENCE</scope>
    <source>
        <strain evidence="1">Bu02</strain>
    </source>
</reference>
<dbReference type="EMBL" id="CP062796">
    <property type="protein sequence ID" value="QUL98884.1"/>
    <property type="molecule type" value="Genomic_DNA"/>
</dbReference>
<protein>
    <submittedName>
        <fullName evidence="1">Uncharacterized protein</fullName>
    </submittedName>
</protein>
<organism evidence="1">
    <name type="scientific">Candidatus Fermentithermobacillus carboniphilus</name>
    <dbReference type="NCBI Taxonomy" id="3085328"/>
    <lineage>
        <taxon>Bacteria</taxon>
        <taxon>Bacillati</taxon>
        <taxon>Bacillota</taxon>
        <taxon>Candidatus Fermentithermobacillia</taxon>
        <taxon>Candidatus Fermentithermobacillales</taxon>
        <taxon>Candidatus Fermentithermobacillaceae</taxon>
        <taxon>Candidatus Fermentithermobacillus</taxon>
    </lineage>
</organism>
<dbReference type="AlphaFoldDB" id="A0AAT9LCS6"/>
<evidence type="ECO:0000313" key="1">
    <source>
        <dbReference type="EMBL" id="QUL98884.1"/>
    </source>
</evidence>
<accession>A0AAT9LCS6</accession>
<gene>
    <name evidence="1" type="ORF">IMF26_02070</name>
</gene>